<dbReference type="Gene3D" id="3.55.50.30">
    <property type="match status" value="1"/>
</dbReference>
<dbReference type="PANTHER" id="PTHR30273:SF2">
    <property type="entry name" value="PROTEIN FECR"/>
    <property type="match status" value="1"/>
</dbReference>
<evidence type="ECO:0000313" key="3">
    <source>
        <dbReference type="EMBL" id="MBD0825463.1"/>
    </source>
</evidence>
<evidence type="ECO:0000259" key="2">
    <source>
        <dbReference type="Pfam" id="PF16344"/>
    </source>
</evidence>
<dbReference type="InterPro" id="IPR006860">
    <property type="entry name" value="FecR"/>
</dbReference>
<dbReference type="GO" id="GO:0016989">
    <property type="term" value="F:sigma factor antagonist activity"/>
    <property type="evidence" value="ECO:0007669"/>
    <property type="project" value="TreeGrafter"/>
</dbReference>
<gene>
    <name evidence="3" type="ORF">ICJ85_15715</name>
</gene>
<dbReference type="Pfam" id="PF16344">
    <property type="entry name" value="FecR_C"/>
    <property type="match status" value="1"/>
</dbReference>
<feature type="domain" description="FecR protein" evidence="1">
    <location>
        <begin position="184"/>
        <end position="280"/>
    </location>
</feature>
<protein>
    <submittedName>
        <fullName evidence="3">DUF4974 domain-containing protein</fullName>
    </submittedName>
</protein>
<dbReference type="PANTHER" id="PTHR30273">
    <property type="entry name" value="PERIPLASMIC SIGNAL SENSOR AND SIGMA FACTOR ACTIVATOR FECR-RELATED"/>
    <property type="match status" value="1"/>
</dbReference>
<sequence length="392" mass="44355">MNEEIEKLIVKFLNRNISIEEEAVLEDWLDNPLHEQIFADYVQIHHVIHSETLNKENLKQSKERLFLNEEEQENLAVAEKSKTKVFSIEPYIKYAAALLIFGAVTTFFVLNNNEENAAVEITSEDQINIVPGSNKAILTLADGSEIALEETTHYETHEVQVSGSKITYANNATAEIEYNYLTIPRGGQYHIELADGTMVWLNSESQLKYPKNFIEGAVRQVELVYGEAYFDVSPSSKHQGASFKVLNKNQTIEVLGTEFNIKAYTDDENVLTTLVEGVVQVNKGNVKIKLKPGQQSVLDKLSKNVAVKYVDVASEVSWKDGVFSFKGKPLEEIMKTISRWYDVEVVFEDESLKDVSFKGVFRKGKSLEDILSIMKSTSINHYKIEGNIITIK</sequence>
<dbReference type="Proteomes" id="UP000621516">
    <property type="component" value="Unassembled WGS sequence"/>
</dbReference>
<comment type="caution">
    <text evidence="3">The sequence shown here is derived from an EMBL/GenBank/DDBJ whole genome shotgun (WGS) entry which is preliminary data.</text>
</comment>
<evidence type="ECO:0000313" key="4">
    <source>
        <dbReference type="Proteomes" id="UP000621516"/>
    </source>
</evidence>
<dbReference type="AlphaFoldDB" id="A0A8J6UD69"/>
<dbReference type="Gene3D" id="2.60.120.1440">
    <property type="match status" value="1"/>
</dbReference>
<accession>A0A8J6UD69</accession>
<evidence type="ECO:0000259" key="1">
    <source>
        <dbReference type="Pfam" id="PF04773"/>
    </source>
</evidence>
<dbReference type="InterPro" id="IPR032508">
    <property type="entry name" value="FecR_C"/>
</dbReference>
<feature type="domain" description="Protein FecR C-terminal" evidence="2">
    <location>
        <begin position="323"/>
        <end position="391"/>
    </location>
</feature>
<keyword evidence="4" id="KW-1185">Reference proteome</keyword>
<reference evidence="3 4" key="1">
    <citation type="journal article" date="2018" name="J. Microbiol.">
        <title>Aestuariibaculum marinum sp. nov., a marine bacterium isolated from seawater in South Korea.</title>
        <authorList>
            <person name="Choi J."/>
            <person name="Lee D."/>
            <person name="Jang J.H."/>
            <person name="Cha S."/>
            <person name="Seo T."/>
        </authorList>
    </citation>
    <scope>NUCLEOTIDE SEQUENCE [LARGE SCALE GENOMIC DNA]</scope>
    <source>
        <strain evidence="3 4">IP7</strain>
    </source>
</reference>
<proteinExistence type="predicted"/>
<dbReference type="InterPro" id="IPR012373">
    <property type="entry name" value="Ferrdict_sens_TM"/>
</dbReference>
<dbReference type="EMBL" id="JACVXD010000018">
    <property type="protein sequence ID" value="MBD0825463.1"/>
    <property type="molecule type" value="Genomic_DNA"/>
</dbReference>
<dbReference type="RefSeq" id="WP_188224754.1">
    <property type="nucleotide sequence ID" value="NZ_JACVXD010000018.1"/>
</dbReference>
<organism evidence="3 4">
    <name type="scientific">Aestuariibaculum marinum</name>
    <dbReference type="NCBI Taxonomy" id="2683592"/>
    <lineage>
        <taxon>Bacteria</taxon>
        <taxon>Pseudomonadati</taxon>
        <taxon>Bacteroidota</taxon>
        <taxon>Flavobacteriia</taxon>
        <taxon>Flavobacteriales</taxon>
        <taxon>Flavobacteriaceae</taxon>
    </lineage>
</organism>
<dbReference type="Pfam" id="PF04773">
    <property type="entry name" value="FecR"/>
    <property type="match status" value="1"/>
</dbReference>
<name>A0A8J6UD69_9FLAO</name>